<feature type="transmembrane region" description="Helical" evidence="1">
    <location>
        <begin position="303"/>
        <end position="323"/>
    </location>
</feature>
<organism evidence="2 3">
    <name type="scientific">Aphanomyces astaci</name>
    <name type="common">Crayfish plague agent</name>
    <dbReference type="NCBI Taxonomy" id="112090"/>
    <lineage>
        <taxon>Eukaryota</taxon>
        <taxon>Sar</taxon>
        <taxon>Stramenopiles</taxon>
        <taxon>Oomycota</taxon>
        <taxon>Saprolegniomycetes</taxon>
        <taxon>Saprolegniales</taxon>
        <taxon>Verrucalvaceae</taxon>
        <taxon>Aphanomyces</taxon>
    </lineage>
</organism>
<gene>
    <name evidence="2" type="ORF">DYB31_002301</name>
</gene>
<feature type="transmembrane region" description="Helical" evidence="1">
    <location>
        <begin position="372"/>
        <end position="393"/>
    </location>
</feature>
<dbReference type="AlphaFoldDB" id="A0A397FWP2"/>
<keyword evidence="1" id="KW-1133">Transmembrane helix</keyword>
<sequence>MFISGAWSHREATVMARHLTRVGHTEPPCLTDADCTGAGSVNRPNVCVEEVCRPRPLFPFNSVDLAGTLSAFICIVISSGMSARTRMQLIDYEVMVMMEPMTLAGTIIGVSMNKVCPEWIITMLLVALLSKTSHRMMQKGKTIWNQEAVKDRRRQETVLQQWTDVVRAAKMSPAVVACAKQWLAVTNQRRKKEDEADSRLSSTEVALSMANPIDDEDSDFDDDKVSDDEFLLKKAHLMSLNGVVIKPPQVAALEELHEYKRSIPWGDLSVLLVAWIGLFAYSILKGGHGAPSIIGLVCGSMAYWSLTMLAFPFFVSVTSYFGFKILHRHELMQSCGYTLVASATSTAMILFTSSATTIQFIVLGMLPYDYAAWYGAVGFVGGIVGQLGLSYLIRRFRKTAFVLFVIAGVIGVSGSVMGVLGVRDILNHGFRGFRSLCYNV</sequence>
<keyword evidence="1" id="KW-0812">Transmembrane</keyword>
<keyword evidence="1" id="KW-0472">Membrane</keyword>
<dbReference type="PANTHER" id="PTHR14255:SF3">
    <property type="entry name" value="SULFITE EXPORTER TAUE_SAFE FAMILY PROTEIN 5-RELATED"/>
    <property type="match status" value="1"/>
</dbReference>
<protein>
    <submittedName>
        <fullName evidence="2">Uncharacterized protein</fullName>
    </submittedName>
</protein>
<feature type="transmembrane region" description="Helical" evidence="1">
    <location>
        <begin position="103"/>
        <end position="129"/>
    </location>
</feature>
<evidence type="ECO:0000313" key="3">
    <source>
        <dbReference type="Proteomes" id="UP000266196"/>
    </source>
</evidence>
<evidence type="ECO:0000313" key="2">
    <source>
        <dbReference type="EMBL" id="RHZ40322.1"/>
    </source>
</evidence>
<dbReference type="GO" id="GO:0031464">
    <property type="term" value="C:Cul4A-RING E3 ubiquitin ligase complex"/>
    <property type="evidence" value="ECO:0007669"/>
    <property type="project" value="TreeGrafter"/>
</dbReference>
<reference evidence="2 3" key="1">
    <citation type="submission" date="2018-08" db="EMBL/GenBank/DDBJ databases">
        <title>Aphanomyces genome sequencing and annotation.</title>
        <authorList>
            <person name="Minardi D."/>
            <person name="Oidtmann B."/>
            <person name="Van Der Giezen M."/>
            <person name="Studholme D.J."/>
        </authorList>
    </citation>
    <scope>NUCLEOTIDE SEQUENCE [LARGE SCALE GENOMIC DNA]</scope>
    <source>
        <strain evidence="2 3">197901</strain>
    </source>
</reference>
<feature type="transmembrane region" description="Helical" evidence="1">
    <location>
        <begin position="335"/>
        <end position="366"/>
    </location>
</feature>
<comment type="caution">
    <text evidence="2">The sequence shown here is derived from an EMBL/GenBank/DDBJ whole genome shotgun (WGS) entry which is preliminary data.</text>
</comment>
<dbReference type="Proteomes" id="UP000266196">
    <property type="component" value="Unassembled WGS sequence"/>
</dbReference>
<feature type="transmembrane region" description="Helical" evidence="1">
    <location>
        <begin position="400"/>
        <end position="422"/>
    </location>
</feature>
<dbReference type="EMBL" id="QUTE01002896">
    <property type="protein sequence ID" value="RHZ40322.1"/>
    <property type="molecule type" value="Genomic_DNA"/>
</dbReference>
<dbReference type="PANTHER" id="PTHR14255">
    <property type="entry name" value="CEREBLON"/>
    <property type="match status" value="1"/>
</dbReference>
<feature type="transmembrane region" description="Helical" evidence="1">
    <location>
        <begin position="265"/>
        <end position="283"/>
    </location>
</feature>
<dbReference type="GO" id="GO:0016567">
    <property type="term" value="P:protein ubiquitination"/>
    <property type="evidence" value="ECO:0007669"/>
    <property type="project" value="TreeGrafter"/>
</dbReference>
<accession>A0A397FWP2</accession>
<dbReference type="VEuPathDB" id="FungiDB:H257_11417"/>
<proteinExistence type="predicted"/>
<name>A0A397FWP2_APHAT</name>
<feature type="transmembrane region" description="Helical" evidence="1">
    <location>
        <begin position="63"/>
        <end position="83"/>
    </location>
</feature>
<evidence type="ECO:0000256" key="1">
    <source>
        <dbReference type="SAM" id="Phobius"/>
    </source>
</evidence>